<protein>
    <submittedName>
        <fullName evidence="2">Uncharacterized protein</fullName>
    </submittedName>
</protein>
<accession>A0ABV6L2U4</accession>
<evidence type="ECO:0000313" key="2">
    <source>
        <dbReference type="EMBL" id="MFC0513617.1"/>
    </source>
</evidence>
<feature type="signal peptide" evidence="1">
    <location>
        <begin position="1"/>
        <end position="22"/>
    </location>
</feature>
<proteinExistence type="predicted"/>
<comment type="caution">
    <text evidence="2">The sequence shown here is derived from an EMBL/GenBank/DDBJ whole genome shotgun (WGS) entry which is preliminary data.</text>
</comment>
<sequence length="175" mass="19278">MSIFIKIVSTALLIISTGSSFAQTDGQTQSNINSKQVVIYRYNPHHKKDHKVKAIAFLAAKCYYFKKVPHVQIGKPLSAEKGRYIADAVMTKFMGNLTAKNFENVNKRECNCGGISEETYVIEISPDGRSAGKKVFYVPVVSNCPVNSPCAVIGTITDFFSKLKQNKLHGKLSAV</sequence>
<keyword evidence="3" id="KW-1185">Reference proteome</keyword>
<feature type="chain" id="PRO_5046279490" evidence="1">
    <location>
        <begin position="23"/>
        <end position="175"/>
    </location>
</feature>
<organism evidence="2 3">
    <name type="scientific">Mucilaginibacter angelicae</name>
    <dbReference type="NCBI Taxonomy" id="869718"/>
    <lineage>
        <taxon>Bacteria</taxon>
        <taxon>Pseudomonadati</taxon>
        <taxon>Bacteroidota</taxon>
        <taxon>Sphingobacteriia</taxon>
        <taxon>Sphingobacteriales</taxon>
        <taxon>Sphingobacteriaceae</taxon>
        <taxon>Mucilaginibacter</taxon>
    </lineage>
</organism>
<dbReference type="Proteomes" id="UP001589828">
    <property type="component" value="Unassembled WGS sequence"/>
</dbReference>
<name>A0ABV6L2U4_9SPHI</name>
<evidence type="ECO:0000256" key="1">
    <source>
        <dbReference type="SAM" id="SignalP"/>
    </source>
</evidence>
<reference evidence="2 3" key="1">
    <citation type="submission" date="2024-09" db="EMBL/GenBank/DDBJ databases">
        <authorList>
            <person name="Sun Q."/>
            <person name="Mori K."/>
        </authorList>
    </citation>
    <scope>NUCLEOTIDE SEQUENCE [LARGE SCALE GENOMIC DNA]</scope>
    <source>
        <strain evidence="2 3">NCAIM B.02415</strain>
    </source>
</reference>
<keyword evidence="1" id="KW-0732">Signal</keyword>
<dbReference type="RefSeq" id="WP_377021481.1">
    <property type="nucleotide sequence ID" value="NZ_JBHLTS010000017.1"/>
</dbReference>
<evidence type="ECO:0000313" key="3">
    <source>
        <dbReference type="Proteomes" id="UP001589828"/>
    </source>
</evidence>
<dbReference type="EMBL" id="JBHLTS010000017">
    <property type="protein sequence ID" value="MFC0513617.1"/>
    <property type="molecule type" value="Genomic_DNA"/>
</dbReference>
<gene>
    <name evidence="2" type="ORF">ACFFGT_05375</name>
</gene>